<feature type="binding site" evidence="6">
    <location>
        <position position="261"/>
    </location>
    <ligand>
        <name>(6S)-NADPHX</name>
        <dbReference type="ChEBI" id="CHEBI:64076"/>
    </ligand>
</feature>
<dbReference type="CDD" id="cd01171">
    <property type="entry name" value="YXKO-related"/>
    <property type="match status" value="1"/>
</dbReference>
<dbReference type="InterPro" id="IPR000631">
    <property type="entry name" value="CARKD"/>
</dbReference>
<comment type="similarity">
    <text evidence="6">Belongs to the NnrD/CARKD family.</text>
</comment>
<keyword evidence="6" id="KW-0597">Phosphoprotein</keyword>
<reference evidence="8" key="1">
    <citation type="submission" date="2014-11" db="EMBL/GenBank/DDBJ databases">
        <authorList>
            <person name="Otto D Thomas"/>
            <person name="Naeem Raeece"/>
        </authorList>
    </citation>
    <scope>NUCLEOTIDE SEQUENCE</scope>
</reference>
<evidence type="ECO:0000256" key="1">
    <source>
        <dbReference type="ARBA" id="ARBA00022741"/>
    </source>
</evidence>
<comment type="catalytic activity">
    <reaction evidence="6">
        <text>(6S)-NADPHX + ATP = ADP + phosphate + NADPH + H(+)</text>
        <dbReference type="Rhea" id="RHEA:32231"/>
        <dbReference type="ChEBI" id="CHEBI:15378"/>
        <dbReference type="ChEBI" id="CHEBI:30616"/>
        <dbReference type="ChEBI" id="CHEBI:43474"/>
        <dbReference type="ChEBI" id="CHEBI:57783"/>
        <dbReference type="ChEBI" id="CHEBI:64076"/>
        <dbReference type="ChEBI" id="CHEBI:456216"/>
        <dbReference type="EC" id="4.2.1.93"/>
    </reaction>
</comment>
<evidence type="ECO:0000256" key="4">
    <source>
        <dbReference type="ARBA" id="ARBA00023027"/>
    </source>
</evidence>
<comment type="catalytic activity">
    <reaction evidence="6">
        <text>(6S)-NADHX + ATP = ADP + phosphate + NADH + H(+)</text>
        <dbReference type="Rhea" id="RHEA:19017"/>
        <dbReference type="ChEBI" id="CHEBI:15378"/>
        <dbReference type="ChEBI" id="CHEBI:30616"/>
        <dbReference type="ChEBI" id="CHEBI:43474"/>
        <dbReference type="ChEBI" id="CHEBI:57945"/>
        <dbReference type="ChEBI" id="CHEBI:64074"/>
        <dbReference type="ChEBI" id="CHEBI:456216"/>
        <dbReference type="EC" id="4.2.1.93"/>
    </reaction>
</comment>
<dbReference type="EMBL" id="CDMZ01004866">
    <property type="protein sequence ID" value="CEM51148.1"/>
    <property type="molecule type" value="Genomic_DNA"/>
</dbReference>
<feature type="binding site" evidence="6">
    <location>
        <position position="112"/>
    </location>
    <ligand>
        <name>(6S)-NADPHX</name>
        <dbReference type="ChEBI" id="CHEBI:64076"/>
    </ligand>
</feature>
<dbReference type="AlphaFoldDB" id="A0A0G4I2T5"/>
<gene>
    <name evidence="8" type="ORF">Cvel_10419</name>
</gene>
<feature type="binding site" evidence="6">
    <location>
        <begin position="165"/>
        <end position="171"/>
    </location>
    <ligand>
        <name>(6S)-NADPHX</name>
        <dbReference type="ChEBI" id="CHEBI:64076"/>
    </ligand>
</feature>
<dbReference type="HAMAP" id="MF_01965">
    <property type="entry name" value="NADHX_dehydratase"/>
    <property type="match status" value="1"/>
</dbReference>
<comment type="function">
    <text evidence="6">Catalyzes the dehydration of the S-form of NAD(P)HX at the expense of ATP, which is converted to ADP. Together with NAD(P)HX epimerase, which catalyzes the epimerization of the S- and R-forms, the enzyme allows the repair of both epimers of NAD(P)HX, a damaged form of NAD(P)H that is a result of enzymatic or heat-dependent hydration.</text>
</comment>
<dbReference type="GO" id="GO:0047453">
    <property type="term" value="F:ATP-dependent NAD(P)H-hydrate dehydratase activity"/>
    <property type="evidence" value="ECO:0007669"/>
    <property type="project" value="UniProtKB-UniRule"/>
</dbReference>
<keyword evidence="3" id="KW-0521">NADP</keyword>
<dbReference type="PhylomeDB" id="A0A0G4I2T5"/>
<dbReference type="NCBIfam" id="TIGR00196">
    <property type="entry name" value="yjeF_cterm"/>
    <property type="match status" value="1"/>
</dbReference>
<evidence type="ECO:0000256" key="3">
    <source>
        <dbReference type="ARBA" id="ARBA00022857"/>
    </source>
</evidence>
<keyword evidence="4 6" id="KW-0520">NAD</keyword>
<dbReference type="VEuPathDB" id="CryptoDB:Cvel_10419"/>
<feature type="binding site" evidence="6">
    <location>
        <begin position="232"/>
        <end position="236"/>
    </location>
    <ligand>
        <name>ATP</name>
        <dbReference type="ChEBI" id="CHEBI:30616"/>
    </ligand>
</feature>
<dbReference type="Gene3D" id="3.40.1190.20">
    <property type="match status" value="1"/>
</dbReference>
<dbReference type="PANTHER" id="PTHR12592:SF0">
    <property type="entry name" value="ATP-DEPENDENT (S)-NAD(P)H-HYDRATE DEHYDRATASE"/>
    <property type="match status" value="1"/>
</dbReference>
<dbReference type="EC" id="4.2.1.93" evidence="6"/>
<proteinExistence type="inferred from homology"/>
<organism evidence="8">
    <name type="scientific">Chromera velia CCMP2878</name>
    <dbReference type="NCBI Taxonomy" id="1169474"/>
    <lineage>
        <taxon>Eukaryota</taxon>
        <taxon>Sar</taxon>
        <taxon>Alveolata</taxon>
        <taxon>Colpodellida</taxon>
        <taxon>Chromeraceae</taxon>
        <taxon>Chromera</taxon>
    </lineage>
</organism>
<dbReference type="GO" id="GO:0005524">
    <property type="term" value="F:ATP binding"/>
    <property type="evidence" value="ECO:0007669"/>
    <property type="project" value="UniProtKB-KW"/>
</dbReference>
<name>A0A0G4I2T5_9ALVE</name>
<feature type="binding site" evidence="6">
    <location>
        <begin position="251"/>
        <end position="260"/>
    </location>
    <ligand>
        <name>ATP</name>
        <dbReference type="ChEBI" id="CHEBI:30616"/>
    </ligand>
</feature>
<evidence type="ECO:0000256" key="2">
    <source>
        <dbReference type="ARBA" id="ARBA00022840"/>
    </source>
</evidence>
<protein>
    <recommendedName>
        <fullName evidence="6">ATP-dependent (S)-NAD(P)H-hydrate dehydratase</fullName>
        <ecNumber evidence="6">4.2.1.93</ecNumber>
    </recommendedName>
    <alternativeName>
        <fullName evidence="6">ATP-dependent NAD(P)HX dehydratase</fullName>
    </alternativeName>
</protein>
<dbReference type="PANTHER" id="PTHR12592">
    <property type="entry name" value="ATP-DEPENDENT (S)-NAD(P)H-HYDRATE DEHYDRATASE FAMILY MEMBER"/>
    <property type="match status" value="1"/>
</dbReference>
<feature type="domain" description="YjeF C-terminal" evidence="7">
    <location>
        <begin position="7"/>
        <end position="343"/>
    </location>
</feature>
<dbReference type="Pfam" id="PF01256">
    <property type="entry name" value="Carb_kinase"/>
    <property type="match status" value="1"/>
</dbReference>
<accession>A0A0G4I2T5</accession>
<evidence type="ECO:0000256" key="5">
    <source>
        <dbReference type="ARBA" id="ARBA00023239"/>
    </source>
</evidence>
<keyword evidence="1 6" id="KW-0547">Nucleotide-binding</keyword>
<keyword evidence="5 6" id="KW-0456">Lyase</keyword>
<sequence>MAKEPALARAVRQLVPGFRPDAYKGQAGKVVTVGGSLEYTGAPYYAAESAIRMGVDLSHVFCTKNAAMAIKGYSPELIVHPLLPCAAEGDDQGAEPMLAWLSRFDAICVGPGLGRDPATQSAVGTLLERARSLGVPTIIDADGLQLVNSNPKIVAGWSNCVLTPNVVELKRLQASLANLGMLKGNEEEMDDTSGPLYLENETLTESSDPLTEEELLVVQIARALDGPTIVRKGRIDLITNGKIVLTCCFPGALKRSGGQGDVLSGCTLAFAAWVHAKKKQSEKTPPTESGEGGEVSHVPPLMLAAWGGCTMTRACANRAFGFRKRSMVAPDLIEHIGEVFEALFEHGIVQMMRPVGLESLKGCL</sequence>
<dbReference type="GO" id="GO:0110051">
    <property type="term" value="P:metabolite repair"/>
    <property type="evidence" value="ECO:0007669"/>
    <property type="project" value="TreeGrafter"/>
</dbReference>
<evidence type="ECO:0000313" key="8">
    <source>
        <dbReference type="EMBL" id="CEM51148.1"/>
    </source>
</evidence>
<dbReference type="PROSITE" id="PS51383">
    <property type="entry name" value="YJEF_C_3"/>
    <property type="match status" value="1"/>
</dbReference>
<dbReference type="InterPro" id="IPR029056">
    <property type="entry name" value="Ribokinase-like"/>
</dbReference>
<evidence type="ECO:0000259" key="7">
    <source>
        <dbReference type="PROSITE" id="PS51383"/>
    </source>
</evidence>
<keyword evidence="2 6" id="KW-0067">ATP-binding</keyword>
<dbReference type="SUPFAM" id="SSF53613">
    <property type="entry name" value="Ribokinase-like"/>
    <property type="match status" value="1"/>
</dbReference>
<dbReference type="GO" id="GO:0046496">
    <property type="term" value="P:nicotinamide nucleotide metabolic process"/>
    <property type="evidence" value="ECO:0007669"/>
    <property type="project" value="UniProtKB-UniRule"/>
</dbReference>
<evidence type="ECO:0000256" key="6">
    <source>
        <dbReference type="HAMAP-Rule" id="MF_03157"/>
    </source>
</evidence>
<comment type="cofactor">
    <cofactor evidence="6">
        <name>Mg(2+)</name>
        <dbReference type="ChEBI" id="CHEBI:18420"/>
    </cofactor>
</comment>